<dbReference type="InterPro" id="IPR013763">
    <property type="entry name" value="Cyclin-like_dom"/>
</dbReference>
<feature type="region of interest" description="Disordered" evidence="10">
    <location>
        <begin position="612"/>
        <end position="670"/>
    </location>
</feature>
<dbReference type="HOGENOM" id="CLU_010293_0_2_1"/>
<feature type="region of interest" description="Disordered" evidence="10">
    <location>
        <begin position="1"/>
        <end position="21"/>
    </location>
</feature>
<protein>
    <recommendedName>
        <fullName evidence="11">Cyclin-like domain-containing protein</fullName>
    </recommendedName>
</protein>
<dbReference type="InterPro" id="IPR036915">
    <property type="entry name" value="Cyclin-like_sf"/>
</dbReference>
<evidence type="ECO:0000313" key="12">
    <source>
        <dbReference type="EMBL" id="EEU36431.1"/>
    </source>
</evidence>
<feature type="region of interest" description="Disordered" evidence="10">
    <location>
        <begin position="555"/>
        <end position="588"/>
    </location>
</feature>
<gene>
    <name evidence="12" type="ORF">NECHADRAFT_1589</name>
</gene>
<dbReference type="SMART" id="SM00385">
    <property type="entry name" value="CYCLIN"/>
    <property type="match status" value="2"/>
</dbReference>
<dbReference type="Proteomes" id="UP000005206">
    <property type="component" value="Chromosome 6"/>
</dbReference>
<keyword evidence="7" id="KW-0010">Activator</keyword>
<dbReference type="OrthoDB" id="511529at2759"/>
<evidence type="ECO:0000256" key="6">
    <source>
        <dbReference type="ARBA" id="ARBA00023015"/>
    </source>
</evidence>
<dbReference type="InterPro" id="IPR013150">
    <property type="entry name" value="TFIIB_cyclin"/>
</dbReference>
<evidence type="ECO:0000256" key="2">
    <source>
        <dbReference type="ARBA" id="ARBA00010857"/>
    </source>
</evidence>
<evidence type="ECO:0000256" key="8">
    <source>
        <dbReference type="ARBA" id="ARBA00023163"/>
    </source>
</evidence>
<feature type="non-terminal residue" evidence="12">
    <location>
        <position position="670"/>
    </location>
</feature>
<evidence type="ECO:0000259" key="11">
    <source>
        <dbReference type="SMART" id="SM00385"/>
    </source>
</evidence>
<name>C7ZHL0_FUSV7</name>
<accession>C7ZHL0</accession>
<comment type="subcellular location">
    <subcellularLocation>
        <location evidence="1">Nucleus</location>
    </subcellularLocation>
</comment>
<dbReference type="SUPFAM" id="SSF47954">
    <property type="entry name" value="Cyclin-like"/>
    <property type="match status" value="2"/>
</dbReference>
<keyword evidence="3" id="KW-0479">Metal-binding</keyword>
<comment type="similarity">
    <text evidence="2">Belongs to the TFIIB family.</text>
</comment>
<dbReference type="GO" id="GO:0017025">
    <property type="term" value="F:TBP-class protein binding"/>
    <property type="evidence" value="ECO:0007669"/>
    <property type="project" value="InterPro"/>
</dbReference>
<dbReference type="Gene3D" id="1.10.472.10">
    <property type="entry name" value="Cyclin-like"/>
    <property type="match status" value="2"/>
</dbReference>
<feature type="domain" description="Cyclin-like" evidence="11">
    <location>
        <begin position="234"/>
        <end position="318"/>
    </location>
</feature>
<dbReference type="GO" id="GO:0005634">
    <property type="term" value="C:nucleus"/>
    <property type="evidence" value="ECO:0007669"/>
    <property type="project" value="UniProtKB-SubCell"/>
</dbReference>
<dbReference type="FunFam" id="1.10.472.10:FF:000002">
    <property type="entry name" value="Transcription factor IIIB 90 kDa subunit"/>
    <property type="match status" value="1"/>
</dbReference>
<feature type="compositionally biased region" description="Acidic residues" evidence="10">
    <location>
        <begin position="649"/>
        <end position="670"/>
    </location>
</feature>
<evidence type="ECO:0000256" key="5">
    <source>
        <dbReference type="ARBA" id="ARBA00022833"/>
    </source>
</evidence>
<feature type="compositionally biased region" description="Polar residues" evidence="10">
    <location>
        <begin position="622"/>
        <end position="632"/>
    </location>
</feature>
<feature type="domain" description="Cyclin-like" evidence="11">
    <location>
        <begin position="136"/>
        <end position="218"/>
    </location>
</feature>
<dbReference type="GO" id="GO:0000126">
    <property type="term" value="C:transcription factor TFIIIB complex"/>
    <property type="evidence" value="ECO:0007669"/>
    <property type="project" value="TreeGrafter"/>
</dbReference>
<dbReference type="PANTHER" id="PTHR11618:SF4">
    <property type="entry name" value="TRANSCRIPTION FACTOR IIIB 90 KDA SUBUNIT"/>
    <property type="match status" value="1"/>
</dbReference>
<keyword evidence="4" id="KW-0863">Zinc-finger</keyword>
<dbReference type="VEuPathDB" id="FungiDB:NECHADRAFT_1589"/>
<dbReference type="GO" id="GO:0001006">
    <property type="term" value="F:RNA polymerase III type 3 promoter sequence-specific DNA binding"/>
    <property type="evidence" value="ECO:0007669"/>
    <property type="project" value="TreeGrafter"/>
</dbReference>
<sequence length="670" mass="75045">GLRPTVKPRFAKPNPVRAMREREERRAAAATTSSQSLRINAVNRNASLAAPNRPQCPNKSCPNPNVVDGTCQTCGRIADDSNIVSEITFGESSNGAAVVHGSYIGADQAGVRSMGPAFRRVGGSEDREKSIREAKSLMQGYAQQLNVGESLITAGTQVFKLASSANFVQGRTLASVAAVCLYAACRAQPPCKVMLIDLADLVQLNVFKLGRIFKKLNEVVPIGNDGLIPVYPEDLIWRFATKMEFHQETAKVAEDAVRLVKRMSRDWMVMGRRPSGICGACLLMAARMHNFRRTVREVVYIVKVTNHTIQSRLQEFKVTESSRMSVEDFLKQDFLESSHDPPSFYRNTEEYKKTLEGKTKKRKRPSADLEEYRRDDDGFIIPPIPSKIAKDPSLVNRLNGNNATDDQNEEANVENLDNLVEEFGDALEEELEGDARMNEKQKGKPQLPINEEWEQDEQELEGVIEEIFNDPLTYEHAMAYSNAEQRAQIHTVWALQQRPQKEVSMSADVTEDEFADDPEVINCLLSPEEAQIKEMIWVNQNKEWLRKHQEKVFRKKVEAERPKQTRKRRKRARMGEGQTSPASSAAEAAVNVAKDRAWSKRINYDAIRNIFDMPNVGGPGSEATSQKTSVAGSTMGGDDASEAGNESVVGDETEAPQEEEEEEEEEQYDE</sequence>
<dbReference type="InParanoid" id="C7ZHL0"/>
<evidence type="ECO:0000256" key="7">
    <source>
        <dbReference type="ARBA" id="ARBA00023159"/>
    </source>
</evidence>
<evidence type="ECO:0000256" key="3">
    <source>
        <dbReference type="ARBA" id="ARBA00022723"/>
    </source>
</evidence>
<dbReference type="GO" id="GO:0097550">
    <property type="term" value="C:transcription preinitiation complex"/>
    <property type="evidence" value="ECO:0007669"/>
    <property type="project" value="TreeGrafter"/>
</dbReference>
<dbReference type="EMBL" id="GG698928">
    <property type="protein sequence ID" value="EEU36431.1"/>
    <property type="molecule type" value="Genomic_DNA"/>
</dbReference>
<dbReference type="Gene3D" id="1.20.5.650">
    <property type="entry name" value="Single helix bin"/>
    <property type="match status" value="1"/>
</dbReference>
<dbReference type="PANTHER" id="PTHR11618">
    <property type="entry name" value="TRANSCRIPTION INITIATION FACTOR IIB-RELATED"/>
    <property type="match status" value="1"/>
</dbReference>
<proteinExistence type="inferred from homology"/>
<keyword evidence="9" id="KW-0539">Nucleus</keyword>
<keyword evidence="8" id="KW-0804">Transcription</keyword>
<evidence type="ECO:0000256" key="9">
    <source>
        <dbReference type="ARBA" id="ARBA00023242"/>
    </source>
</evidence>
<feature type="non-terminal residue" evidence="12">
    <location>
        <position position="1"/>
    </location>
</feature>
<dbReference type="AlphaFoldDB" id="C7ZHL0"/>
<dbReference type="Pfam" id="PF00382">
    <property type="entry name" value="TFIIB"/>
    <property type="match status" value="2"/>
</dbReference>
<dbReference type="FunCoup" id="C7ZHL0">
    <property type="interactions" value="473"/>
</dbReference>
<dbReference type="eggNOG" id="KOG1598">
    <property type="taxonomic scope" value="Eukaryota"/>
</dbReference>
<dbReference type="RefSeq" id="XP_003042144.1">
    <property type="nucleotide sequence ID" value="XM_003042098.1"/>
</dbReference>
<keyword evidence="5" id="KW-0862">Zinc</keyword>
<dbReference type="KEGG" id="nhe:NECHADRAFT_1589"/>
<organism evidence="12 13">
    <name type="scientific">Fusarium vanettenii (strain ATCC MYA-4622 / CBS 123669 / FGSC 9596 / NRRL 45880 / 77-13-4)</name>
    <name type="common">Fusarium solani subsp. pisi</name>
    <dbReference type="NCBI Taxonomy" id="660122"/>
    <lineage>
        <taxon>Eukaryota</taxon>
        <taxon>Fungi</taxon>
        <taxon>Dikarya</taxon>
        <taxon>Ascomycota</taxon>
        <taxon>Pezizomycotina</taxon>
        <taxon>Sordariomycetes</taxon>
        <taxon>Hypocreomycetidae</taxon>
        <taxon>Hypocreales</taxon>
        <taxon>Nectriaceae</taxon>
        <taxon>Fusarium</taxon>
        <taxon>Fusarium solani species complex</taxon>
        <taxon>Fusarium vanettenii</taxon>
    </lineage>
</organism>
<dbReference type="Pfam" id="PF07741">
    <property type="entry name" value="BRF1"/>
    <property type="match status" value="1"/>
</dbReference>
<evidence type="ECO:0000256" key="10">
    <source>
        <dbReference type="SAM" id="MobiDB-lite"/>
    </source>
</evidence>
<keyword evidence="13" id="KW-1185">Reference proteome</keyword>
<dbReference type="GO" id="GO:0000995">
    <property type="term" value="F:RNA polymerase III general transcription initiation factor activity"/>
    <property type="evidence" value="ECO:0007669"/>
    <property type="project" value="TreeGrafter"/>
</dbReference>
<dbReference type="CDD" id="cd20554">
    <property type="entry name" value="CYCLIN_TFIIIB90_rpt2"/>
    <property type="match status" value="1"/>
</dbReference>
<dbReference type="GeneID" id="9669089"/>
<dbReference type="STRING" id="660122.C7ZHL0"/>
<dbReference type="InterPro" id="IPR000812">
    <property type="entry name" value="TFIIB"/>
</dbReference>
<keyword evidence="6" id="KW-0805">Transcription regulation</keyword>
<dbReference type="GO" id="GO:0008270">
    <property type="term" value="F:zinc ion binding"/>
    <property type="evidence" value="ECO:0007669"/>
    <property type="project" value="UniProtKB-KW"/>
</dbReference>
<evidence type="ECO:0000313" key="13">
    <source>
        <dbReference type="Proteomes" id="UP000005206"/>
    </source>
</evidence>
<dbReference type="InterPro" id="IPR011665">
    <property type="entry name" value="BRF1_TBP-bd_dom"/>
</dbReference>
<evidence type="ECO:0000256" key="4">
    <source>
        <dbReference type="ARBA" id="ARBA00022771"/>
    </source>
</evidence>
<dbReference type="OMA" id="EPPCKVM"/>
<reference evidence="12 13" key="1">
    <citation type="journal article" date="2009" name="PLoS Genet.">
        <title>The genome of Nectria haematococca: contribution of supernumerary chromosomes to gene expansion.</title>
        <authorList>
            <person name="Coleman J.J."/>
            <person name="Rounsley S.D."/>
            <person name="Rodriguez-Carres M."/>
            <person name="Kuo A."/>
            <person name="Wasmann C.C."/>
            <person name="Grimwood J."/>
            <person name="Schmutz J."/>
            <person name="Taga M."/>
            <person name="White G.J."/>
            <person name="Zhou S."/>
            <person name="Schwartz D.C."/>
            <person name="Freitag M."/>
            <person name="Ma L.J."/>
            <person name="Danchin E.G."/>
            <person name="Henrissat B."/>
            <person name="Coutinho P.M."/>
            <person name="Nelson D.R."/>
            <person name="Straney D."/>
            <person name="Napoli C.A."/>
            <person name="Barker B.M."/>
            <person name="Gribskov M."/>
            <person name="Rep M."/>
            <person name="Kroken S."/>
            <person name="Molnar I."/>
            <person name="Rensing C."/>
            <person name="Kennell J.C."/>
            <person name="Zamora J."/>
            <person name="Farman M.L."/>
            <person name="Selker E.U."/>
            <person name="Salamov A."/>
            <person name="Shapiro H."/>
            <person name="Pangilinan J."/>
            <person name="Lindquist E."/>
            <person name="Lamers C."/>
            <person name="Grigoriev I.V."/>
            <person name="Geiser D.M."/>
            <person name="Covert S.F."/>
            <person name="Temporini E."/>
            <person name="Vanetten H.D."/>
        </authorList>
    </citation>
    <scope>NUCLEOTIDE SEQUENCE [LARGE SCALE GENOMIC DNA]</scope>
    <source>
        <strain evidence="13">ATCC MYA-4622 / CBS 123669 / FGSC 9596 / NRRL 45880 / 77-13-4</strain>
    </source>
</reference>
<dbReference type="GO" id="GO:0070897">
    <property type="term" value="P:transcription preinitiation complex assembly"/>
    <property type="evidence" value="ECO:0007669"/>
    <property type="project" value="InterPro"/>
</dbReference>
<evidence type="ECO:0000256" key="1">
    <source>
        <dbReference type="ARBA" id="ARBA00004123"/>
    </source>
</evidence>